<gene>
    <name evidence="11" type="ORF">RCOM_1211570</name>
</gene>
<dbReference type="InterPro" id="IPR045266">
    <property type="entry name" value="DOH_DOMON"/>
</dbReference>
<evidence type="ECO:0000256" key="2">
    <source>
        <dbReference type="ARBA" id="ARBA00022448"/>
    </source>
</evidence>
<feature type="transmembrane region" description="Helical" evidence="8">
    <location>
        <begin position="251"/>
        <end position="270"/>
    </location>
</feature>
<dbReference type="STRING" id="3988.B9SF06"/>
<evidence type="ECO:0000256" key="6">
    <source>
        <dbReference type="ARBA" id="ARBA00022989"/>
    </source>
</evidence>
<dbReference type="Proteomes" id="UP000008311">
    <property type="component" value="Unassembled WGS sequence"/>
</dbReference>
<feature type="transmembrane region" description="Helical" evidence="8">
    <location>
        <begin position="213"/>
        <end position="239"/>
    </location>
</feature>
<dbReference type="InterPro" id="IPR005018">
    <property type="entry name" value="DOMON_domain"/>
</dbReference>
<keyword evidence="3 8" id="KW-0812">Transmembrane</keyword>
<accession>B9SF06</accession>
<keyword evidence="6 8" id="KW-1133">Transmembrane helix</keyword>
<dbReference type="SMART" id="SM00665">
    <property type="entry name" value="B561"/>
    <property type="match status" value="1"/>
</dbReference>
<evidence type="ECO:0000256" key="4">
    <source>
        <dbReference type="ARBA" id="ARBA00022729"/>
    </source>
</evidence>
<evidence type="ECO:0000256" key="3">
    <source>
        <dbReference type="ARBA" id="ARBA00022692"/>
    </source>
</evidence>
<feature type="transmembrane region" description="Helical" evidence="8">
    <location>
        <begin position="186"/>
        <end position="206"/>
    </location>
</feature>
<keyword evidence="5" id="KW-0249">Electron transport</keyword>
<evidence type="ECO:0000256" key="8">
    <source>
        <dbReference type="SAM" id="Phobius"/>
    </source>
</evidence>
<evidence type="ECO:0000259" key="10">
    <source>
        <dbReference type="PROSITE" id="PS50939"/>
    </source>
</evidence>
<feature type="domain" description="DOMON" evidence="9">
    <location>
        <begin position="31"/>
        <end position="144"/>
    </location>
</feature>
<sequence length="300" mass="33017">MTDSCASNLNLNRQLPFDPTALHCAPVWNSHNFILRYVQTSPNLWSFVLSAPDANSYVAIGFSNNGFMVGSSAVVGWVSATDGSAQIKQYFLREQSPTQVLPDSGNLNITYSMAMSQSSRLYLAFQLLIDQPSSRLIYSVGPVGRLPSAPSYQLTEHRDKVSTALNYNTGQTSNQNPHSELRKSHGILNMLGWGVLMIIGGMVGRYCKQWDPVWFYAHVGIQSLGFTLGLSGVICGFVLEDRLSAHVSTHKGLGIFILALGCLQVMAILARPDKSSKQMCSMESIWVKKELDGMLDMELL</sequence>
<dbReference type="CDD" id="cd08760">
    <property type="entry name" value="Cyt_b561_FRRS1_like"/>
    <property type="match status" value="1"/>
</dbReference>
<dbReference type="GO" id="GO:0016020">
    <property type="term" value="C:membrane"/>
    <property type="evidence" value="ECO:0007669"/>
    <property type="project" value="UniProtKB-SubCell"/>
</dbReference>
<evidence type="ECO:0000313" key="12">
    <source>
        <dbReference type="Proteomes" id="UP000008311"/>
    </source>
</evidence>
<dbReference type="PROSITE" id="PS50939">
    <property type="entry name" value="CYTOCHROME_B561"/>
    <property type="match status" value="1"/>
</dbReference>
<dbReference type="Pfam" id="PF03351">
    <property type="entry name" value="DOMON"/>
    <property type="match status" value="1"/>
</dbReference>
<organism evidence="11 12">
    <name type="scientific">Ricinus communis</name>
    <name type="common">Castor bean</name>
    <dbReference type="NCBI Taxonomy" id="3988"/>
    <lineage>
        <taxon>Eukaryota</taxon>
        <taxon>Viridiplantae</taxon>
        <taxon>Streptophyta</taxon>
        <taxon>Embryophyta</taxon>
        <taxon>Tracheophyta</taxon>
        <taxon>Spermatophyta</taxon>
        <taxon>Magnoliopsida</taxon>
        <taxon>eudicotyledons</taxon>
        <taxon>Gunneridae</taxon>
        <taxon>Pentapetalae</taxon>
        <taxon>rosids</taxon>
        <taxon>fabids</taxon>
        <taxon>Malpighiales</taxon>
        <taxon>Euphorbiaceae</taxon>
        <taxon>Acalyphoideae</taxon>
        <taxon>Acalypheae</taxon>
        <taxon>Ricinus</taxon>
    </lineage>
</organism>
<evidence type="ECO:0000259" key="9">
    <source>
        <dbReference type="PROSITE" id="PS50836"/>
    </source>
</evidence>
<dbReference type="GO" id="GO:0004497">
    <property type="term" value="F:monooxygenase activity"/>
    <property type="evidence" value="ECO:0007669"/>
    <property type="project" value="UniProtKB-KW"/>
</dbReference>
<name>B9SF06_RICCO</name>
<protein>
    <submittedName>
        <fullName evidence="11">Dopamine beta-monooxygenase, putative</fullName>
    </submittedName>
</protein>
<dbReference type="AlphaFoldDB" id="B9SF06"/>
<dbReference type="EMBL" id="EQ973941">
    <property type="protein sequence ID" value="EEF37783.1"/>
    <property type="molecule type" value="Genomic_DNA"/>
</dbReference>
<keyword evidence="2" id="KW-0813">Transport</keyword>
<dbReference type="SMART" id="SM00664">
    <property type="entry name" value="DoH"/>
    <property type="match status" value="1"/>
</dbReference>
<dbReference type="InParanoid" id="B9SF06"/>
<evidence type="ECO:0000256" key="5">
    <source>
        <dbReference type="ARBA" id="ARBA00022982"/>
    </source>
</evidence>
<dbReference type="eggNOG" id="KOG4293">
    <property type="taxonomic scope" value="Eukaryota"/>
</dbReference>
<keyword evidence="12" id="KW-1185">Reference proteome</keyword>
<evidence type="ECO:0000256" key="7">
    <source>
        <dbReference type="ARBA" id="ARBA00023136"/>
    </source>
</evidence>
<dbReference type="Gene3D" id="1.20.120.1770">
    <property type="match status" value="1"/>
</dbReference>
<dbReference type="PROSITE" id="PS50836">
    <property type="entry name" value="DOMON"/>
    <property type="match status" value="1"/>
</dbReference>
<comment type="subcellular location">
    <subcellularLocation>
        <location evidence="1">Membrane</location>
    </subcellularLocation>
</comment>
<dbReference type="FunCoup" id="B9SF06">
    <property type="interactions" value="173"/>
</dbReference>
<evidence type="ECO:0000313" key="11">
    <source>
        <dbReference type="EMBL" id="EEF37783.1"/>
    </source>
</evidence>
<feature type="domain" description="Cytochrome b561" evidence="10">
    <location>
        <begin position="148"/>
        <end position="300"/>
    </location>
</feature>
<proteinExistence type="predicted"/>
<evidence type="ECO:0000256" key="1">
    <source>
        <dbReference type="ARBA" id="ARBA00004370"/>
    </source>
</evidence>
<dbReference type="PANTHER" id="PTHR23130:SF171">
    <property type="entry name" value="OS01G0895300 PROTEIN"/>
    <property type="match status" value="1"/>
</dbReference>
<dbReference type="CDD" id="cd09631">
    <property type="entry name" value="DOMON_DOH"/>
    <property type="match status" value="1"/>
</dbReference>
<reference evidence="12" key="1">
    <citation type="journal article" date="2010" name="Nat. Biotechnol.">
        <title>Draft genome sequence of the oilseed species Ricinus communis.</title>
        <authorList>
            <person name="Chan A.P."/>
            <person name="Crabtree J."/>
            <person name="Zhao Q."/>
            <person name="Lorenzi H."/>
            <person name="Orvis J."/>
            <person name="Puiu D."/>
            <person name="Melake-Berhan A."/>
            <person name="Jones K.M."/>
            <person name="Redman J."/>
            <person name="Chen G."/>
            <person name="Cahoon E.B."/>
            <person name="Gedil M."/>
            <person name="Stanke M."/>
            <person name="Haas B.J."/>
            <person name="Wortman J.R."/>
            <person name="Fraser-Liggett C.M."/>
            <person name="Ravel J."/>
            <person name="Rabinowicz P.D."/>
        </authorList>
    </citation>
    <scope>NUCLEOTIDE SEQUENCE [LARGE SCALE GENOMIC DNA]</scope>
    <source>
        <strain evidence="12">cv. Hale</strain>
    </source>
</reference>
<dbReference type="PANTHER" id="PTHR23130">
    <property type="entry name" value="CYTOCHROME B561 AND DOMON DOMAIN-CONTAINING PROTEIN"/>
    <property type="match status" value="1"/>
</dbReference>
<dbReference type="InterPro" id="IPR006593">
    <property type="entry name" value="Cyt_b561/ferric_Rdtase_TM"/>
</dbReference>
<keyword evidence="7 8" id="KW-0472">Membrane</keyword>
<keyword evidence="4" id="KW-0732">Signal</keyword>